<name>A0A6M7TD41_9HYPH</name>
<comment type="caution">
    <text evidence="1">The sequence shown here is derived from an EMBL/GenBank/DDBJ whole genome shotgun (WGS) entry which is preliminary data.</text>
</comment>
<dbReference type="Pfam" id="PF00990">
    <property type="entry name" value="GGDEF"/>
    <property type="match status" value="1"/>
</dbReference>
<proteinExistence type="predicted"/>
<dbReference type="SUPFAM" id="SSF55073">
    <property type="entry name" value="Nucleotide cyclase"/>
    <property type="match status" value="1"/>
</dbReference>
<dbReference type="InterPro" id="IPR035919">
    <property type="entry name" value="EAL_sf"/>
</dbReference>
<dbReference type="SMART" id="SM00052">
    <property type="entry name" value="EAL"/>
    <property type="match status" value="1"/>
</dbReference>
<dbReference type="PROSITE" id="PS50924">
    <property type="entry name" value="MHYT"/>
    <property type="match status" value="1"/>
</dbReference>
<dbReference type="GO" id="GO:0016020">
    <property type="term" value="C:membrane"/>
    <property type="evidence" value="ECO:0007669"/>
    <property type="project" value="UniProtKB-UniRule"/>
</dbReference>
<dbReference type="AlphaFoldDB" id="A0A6M7TD41"/>
<dbReference type="SMART" id="SM00267">
    <property type="entry name" value="GGDEF"/>
    <property type="match status" value="1"/>
</dbReference>
<dbReference type="InterPro" id="IPR043128">
    <property type="entry name" value="Rev_trsase/Diguanyl_cyclase"/>
</dbReference>
<dbReference type="SUPFAM" id="SSF141868">
    <property type="entry name" value="EAL domain-like"/>
    <property type="match status" value="1"/>
</dbReference>
<dbReference type="Pfam" id="PF03707">
    <property type="entry name" value="MHYT"/>
    <property type="match status" value="2"/>
</dbReference>
<dbReference type="InterPro" id="IPR000160">
    <property type="entry name" value="GGDEF_dom"/>
</dbReference>
<protein>
    <submittedName>
        <fullName evidence="1">Bifunctional diguanylate cyclase/phosphodiesterase</fullName>
    </submittedName>
</protein>
<dbReference type="CDD" id="cd01949">
    <property type="entry name" value="GGDEF"/>
    <property type="match status" value="1"/>
</dbReference>
<dbReference type="InterPro" id="IPR052155">
    <property type="entry name" value="Biofilm_reg_signaling"/>
</dbReference>
<dbReference type="CDD" id="cd01948">
    <property type="entry name" value="EAL"/>
    <property type="match status" value="1"/>
</dbReference>
<gene>
    <name evidence="1" type="ORF">D3242_07950</name>
</gene>
<dbReference type="NCBIfam" id="TIGR00254">
    <property type="entry name" value="GGDEF"/>
    <property type="match status" value="1"/>
</dbReference>
<dbReference type="PROSITE" id="PS50887">
    <property type="entry name" value="GGDEF"/>
    <property type="match status" value="1"/>
</dbReference>
<dbReference type="PROSITE" id="PS50883">
    <property type="entry name" value="EAL"/>
    <property type="match status" value="1"/>
</dbReference>
<reference evidence="1 2" key="1">
    <citation type="submission" date="2018-09" db="EMBL/GenBank/DDBJ databases">
        <title>Mesorhizobium carmichaelinearum sp. nov. isolated from Carmichaelinea spp. root nodules in New Zealand.</title>
        <authorList>
            <person name="De Meyer S.E."/>
        </authorList>
    </citation>
    <scope>NUCLEOTIDE SEQUENCE [LARGE SCALE GENOMIC DNA]</scope>
    <source>
        <strain evidence="1 2">LMG 28313</strain>
    </source>
</reference>
<dbReference type="PANTHER" id="PTHR44757:SF2">
    <property type="entry name" value="BIOFILM ARCHITECTURE MAINTENANCE PROTEIN MBAA"/>
    <property type="match status" value="1"/>
</dbReference>
<evidence type="ECO:0000313" key="1">
    <source>
        <dbReference type="EMBL" id="RJT35407.1"/>
    </source>
</evidence>
<dbReference type="InterPro" id="IPR005330">
    <property type="entry name" value="MHYT_dom"/>
</dbReference>
<keyword evidence="2" id="KW-1185">Reference proteome</keyword>
<dbReference type="InterPro" id="IPR001633">
    <property type="entry name" value="EAL_dom"/>
</dbReference>
<dbReference type="InterPro" id="IPR029787">
    <property type="entry name" value="Nucleotide_cyclase"/>
</dbReference>
<evidence type="ECO:0000313" key="2">
    <source>
        <dbReference type="Proteomes" id="UP000275530"/>
    </source>
</evidence>
<dbReference type="EMBL" id="QZXA01000003">
    <property type="protein sequence ID" value="RJT35407.1"/>
    <property type="molecule type" value="Genomic_DNA"/>
</dbReference>
<accession>A0A6M7TD41</accession>
<dbReference type="Gene3D" id="3.20.20.450">
    <property type="entry name" value="EAL domain"/>
    <property type="match status" value="1"/>
</dbReference>
<sequence>MGCIYARDLSKFSRPAAKPATQNCPGHARVAKRLLPAHCGSLGLGPFLMRVISCIVTEHNLWLVLLAALMCVTGCWVTIGLLDRARKTVGVQMRGWLFLTAVAAGSSVWCTHFIAMLAYQPGAPITFDPALTMISLVIAMVGTGAGFGLALGKGRGLAPEWGGCAVGLAISAMHYTGMMAYHVAGIVEWDAFYVIASVLIAMAFSSVAVGHATRRPYRWSHYVGIGLLVLAIVGLHFTAMAAVAVTPLSFITTGTNPDILEAMAVAVAVVGLIVAATGFASYLIDERGRLESFERLQHLALNDALTGLANRVSFNDRLDHEIERAREDQGTMTAVIVIDLDRFKEINDLRGHAAGDQALKIIARRLAKLAGDGEFVARLGGDEFAAIKRFKDQNDLLGLVSRLEKSLFEPLRIDDFETVTGASIGVAVYPRDGADRERLVSNADLAMYRAKNDVTRAVCFYESAMDETARARRALATDLRQAIDRGELSLHYQVQTSVQTGATCGYEALLRWTHPVHGMVPPAEFIPIAEENGSILSIGEWVLRTACRQAASWDNGHKIAVNLSPVQFAHANLATLVHQILVETGLSPKRLELELTESTIVADKVRTLHVLRQIKALGVTIAIDDFGTGYSSLDTLRSFPFDKIKLDRSFMADVERSPQAKAIIRAVLTLGRSLDIPVLAEGVETHVQLTILQVEGCNEAQGYFLGRPKPIDQIVLIGGPDGQDGPPAFEAPARMRAAAGWRSPP</sequence>
<organism evidence="1 2">
    <name type="scientific">Mesorhizobium jarvisii</name>
    <dbReference type="NCBI Taxonomy" id="1777867"/>
    <lineage>
        <taxon>Bacteria</taxon>
        <taxon>Pseudomonadati</taxon>
        <taxon>Pseudomonadota</taxon>
        <taxon>Alphaproteobacteria</taxon>
        <taxon>Hyphomicrobiales</taxon>
        <taxon>Phyllobacteriaceae</taxon>
        <taxon>Mesorhizobium</taxon>
    </lineage>
</organism>
<dbReference type="Gene3D" id="3.30.70.270">
    <property type="match status" value="1"/>
</dbReference>
<dbReference type="PANTHER" id="PTHR44757">
    <property type="entry name" value="DIGUANYLATE CYCLASE DGCP"/>
    <property type="match status" value="1"/>
</dbReference>
<dbReference type="Pfam" id="PF00563">
    <property type="entry name" value="EAL"/>
    <property type="match status" value="1"/>
</dbReference>
<dbReference type="Proteomes" id="UP000275530">
    <property type="component" value="Unassembled WGS sequence"/>
</dbReference>